<protein>
    <submittedName>
        <fullName evidence="1">Uncharacterized protein</fullName>
    </submittedName>
</protein>
<keyword evidence="2" id="KW-1185">Reference proteome</keyword>
<evidence type="ECO:0000313" key="2">
    <source>
        <dbReference type="Proteomes" id="UP000663722"/>
    </source>
</evidence>
<dbReference type="KEGG" id="dmm:dnm_014000"/>
<dbReference type="Proteomes" id="UP000663722">
    <property type="component" value="Chromosome"/>
</dbReference>
<sequence length="54" mass="6188">MLISDGSFAKSQIPNPKSQIILASVYAFYFHKLLSQPFFYGLFYTYCTSSLQKP</sequence>
<organism evidence="1 2">
    <name type="scientific">Desulfonema magnum</name>
    <dbReference type="NCBI Taxonomy" id="45655"/>
    <lineage>
        <taxon>Bacteria</taxon>
        <taxon>Pseudomonadati</taxon>
        <taxon>Thermodesulfobacteriota</taxon>
        <taxon>Desulfobacteria</taxon>
        <taxon>Desulfobacterales</taxon>
        <taxon>Desulfococcaceae</taxon>
        <taxon>Desulfonema</taxon>
    </lineage>
</organism>
<dbReference type="AlphaFoldDB" id="A0A975GL46"/>
<evidence type="ECO:0000313" key="1">
    <source>
        <dbReference type="EMBL" id="QTA85392.1"/>
    </source>
</evidence>
<proteinExistence type="predicted"/>
<gene>
    <name evidence="1" type="ORF">dnm_014000</name>
</gene>
<accession>A0A975GL46</accession>
<dbReference type="EMBL" id="CP061800">
    <property type="protein sequence ID" value="QTA85392.1"/>
    <property type="molecule type" value="Genomic_DNA"/>
</dbReference>
<reference evidence="1" key="1">
    <citation type="journal article" date="2021" name="Microb. Physiol.">
        <title>Proteogenomic Insights into the Physiology of Marine, Sulfate-Reducing, Filamentous Desulfonema limicola and Desulfonema magnum.</title>
        <authorList>
            <person name="Schnaars V."/>
            <person name="Wohlbrand L."/>
            <person name="Scheve S."/>
            <person name="Hinrichs C."/>
            <person name="Reinhardt R."/>
            <person name="Rabus R."/>
        </authorList>
    </citation>
    <scope>NUCLEOTIDE SEQUENCE</scope>
    <source>
        <strain evidence="1">4be13</strain>
    </source>
</reference>
<name>A0A975GL46_9BACT</name>